<gene>
    <name evidence="2" type="ORF">TA5114_00622</name>
</gene>
<evidence type="ECO:0000313" key="2">
    <source>
        <dbReference type="EMBL" id="CUK24835.1"/>
    </source>
</evidence>
<dbReference type="OrthoDB" id="9810154at2"/>
<dbReference type="AlphaFoldDB" id="A0A0P1IMJ2"/>
<evidence type="ECO:0000256" key="1">
    <source>
        <dbReference type="SAM" id="MobiDB-lite"/>
    </source>
</evidence>
<dbReference type="PANTHER" id="PTHR47623:SF1">
    <property type="entry name" value="OS09G0287300 PROTEIN"/>
    <property type="match status" value="1"/>
</dbReference>
<proteinExistence type="predicted"/>
<reference evidence="3" key="1">
    <citation type="submission" date="2015-09" db="EMBL/GenBank/DDBJ databases">
        <authorList>
            <person name="Rodrigo-Torres Lidia"/>
            <person name="Arahal R.David."/>
        </authorList>
    </citation>
    <scope>NUCLEOTIDE SEQUENCE [LARGE SCALE GENOMIC DNA]</scope>
    <source>
        <strain evidence="3">CECT 5114</strain>
    </source>
</reference>
<dbReference type="EMBL" id="CYUE01000003">
    <property type="protein sequence ID" value="CUK24835.1"/>
    <property type="molecule type" value="Genomic_DNA"/>
</dbReference>
<evidence type="ECO:0000313" key="3">
    <source>
        <dbReference type="Proteomes" id="UP000051184"/>
    </source>
</evidence>
<feature type="compositionally biased region" description="Basic and acidic residues" evidence="1">
    <location>
        <begin position="11"/>
        <end position="23"/>
    </location>
</feature>
<keyword evidence="3" id="KW-1185">Reference proteome</keyword>
<organism evidence="2 3">
    <name type="scientific">Cognatishimia activa</name>
    <dbReference type="NCBI Taxonomy" id="1715691"/>
    <lineage>
        <taxon>Bacteria</taxon>
        <taxon>Pseudomonadati</taxon>
        <taxon>Pseudomonadota</taxon>
        <taxon>Alphaproteobacteria</taxon>
        <taxon>Rhodobacterales</taxon>
        <taxon>Paracoccaceae</taxon>
        <taxon>Cognatishimia</taxon>
    </lineage>
</organism>
<dbReference type="Pfam" id="PF00300">
    <property type="entry name" value="His_Phos_1"/>
    <property type="match status" value="1"/>
</dbReference>
<dbReference type="CDD" id="cd07067">
    <property type="entry name" value="HP_PGM_like"/>
    <property type="match status" value="1"/>
</dbReference>
<accession>A0A0P1IMJ2</accession>
<feature type="region of interest" description="Disordered" evidence="1">
    <location>
        <begin position="1"/>
        <end position="23"/>
    </location>
</feature>
<dbReference type="RefSeq" id="WP_058313853.1">
    <property type="nucleotide sequence ID" value="NZ_CYTO01000003.1"/>
</dbReference>
<dbReference type="InterPro" id="IPR029033">
    <property type="entry name" value="His_PPase_superfam"/>
</dbReference>
<dbReference type="InterPro" id="IPR013078">
    <property type="entry name" value="His_Pase_superF_clade-1"/>
</dbReference>
<dbReference type="SUPFAM" id="SSF53254">
    <property type="entry name" value="Phosphoglycerate mutase-like"/>
    <property type="match status" value="1"/>
</dbReference>
<dbReference type="Gene3D" id="3.40.50.1240">
    <property type="entry name" value="Phosphoglycerate mutase-like"/>
    <property type="match status" value="1"/>
</dbReference>
<protein>
    <submittedName>
        <fullName evidence="2">Phosphohistidine phosphatase SixA</fullName>
    </submittedName>
</protein>
<dbReference type="PANTHER" id="PTHR47623">
    <property type="entry name" value="OS09G0287300 PROTEIN"/>
    <property type="match status" value="1"/>
</dbReference>
<dbReference type="STRING" id="1715691.TA5113_00169"/>
<dbReference type="Proteomes" id="UP000051184">
    <property type="component" value="Unassembled WGS sequence"/>
</dbReference>
<sequence>MRHAKSSWHHSGPDHGRPLNERGYESAPKVGAWLRARGFEPDAILSSDAKRTRETCAGLGFDVPTRFERSLYLADPETMFAELKAETADTVLMLGHNPGIAVFADELVKTRPDHARFFDYPTCATTVMDFGINDWSQLAYGSGVVQGFAIPRELP</sequence>
<name>A0A0P1IMJ2_9RHOB</name>